<evidence type="ECO:0000313" key="2">
    <source>
        <dbReference type="EMBL" id="EGZ11896.1"/>
    </source>
</evidence>
<feature type="transmembrane region" description="Helical" evidence="1">
    <location>
        <begin position="30"/>
        <end position="56"/>
    </location>
</feature>
<reference evidence="2 3" key="1">
    <citation type="journal article" date="2006" name="Science">
        <title>Phytophthora genome sequences uncover evolutionary origins and mechanisms of pathogenesis.</title>
        <authorList>
            <person name="Tyler B.M."/>
            <person name="Tripathy S."/>
            <person name="Zhang X."/>
            <person name="Dehal P."/>
            <person name="Jiang R.H."/>
            <person name="Aerts A."/>
            <person name="Arredondo F.D."/>
            <person name="Baxter L."/>
            <person name="Bensasson D."/>
            <person name="Beynon J.L."/>
            <person name="Chapman J."/>
            <person name="Damasceno C.M."/>
            <person name="Dorrance A.E."/>
            <person name="Dou D."/>
            <person name="Dickerman A.W."/>
            <person name="Dubchak I.L."/>
            <person name="Garbelotto M."/>
            <person name="Gijzen M."/>
            <person name="Gordon S.G."/>
            <person name="Govers F."/>
            <person name="Grunwald N.J."/>
            <person name="Huang W."/>
            <person name="Ivors K.L."/>
            <person name="Jones R.W."/>
            <person name="Kamoun S."/>
            <person name="Krampis K."/>
            <person name="Lamour K.H."/>
            <person name="Lee M.K."/>
            <person name="McDonald W.H."/>
            <person name="Medina M."/>
            <person name="Meijer H.J."/>
            <person name="Nordberg E.K."/>
            <person name="Maclean D.J."/>
            <person name="Ospina-Giraldo M.D."/>
            <person name="Morris P.F."/>
            <person name="Phuntumart V."/>
            <person name="Putnam N.H."/>
            <person name="Rash S."/>
            <person name="Rose J.K."/>
            <person name="Sakihama Y."/>
            <person name="Salamov A.A."/>
            <person name="Savidor A."/>
            <person name="Scheuring C.F."/>
            <person name="Smith B.M."/>
            <person name="Sobral B.W."/>
            <person name="Terry A."/>
            <person name="Torto-Alalibo T.A."/>
            <person name="Win J."/>
            <person name="Xu Z."/>
            <person name="Zhang H."/>
            <person name="Grigoriev I.V."/>
            <person name="Rokhsar D.S."/>
            <person name="Boore J.L."/>
        </authorList>
    </citation>
    <scope>NUCLEOTIDE SEQUENCE [LARGE SCALE GENOMIC DNA]</scope>
    <source>
        <strain evidence="2 3">P6497</strain>
    </source>
</reference>
<evidence type="ECO:0000313" key="3">
    <source>
        <dbReference type="Proteomes" id="UP000002640"/>
    </source>
</evidence>
<dbReference type="SMR" id="G4ZXT8"/>
<dbReference type="KEGG" id="psoj:PHYSODRAFT_336389"/>
<feature type="transmembrane region" description="Helical" evidence="1">
    <location>
        <begin position="68"/>
        <end position="85"/>
    </location>
</feature>
<dbReference type="GeneID" id="20647192"/>
<evidence type="ECO:0000256" key="1">
    <source>
        <dbReference type="SAM" id="Phobius"/>
    </source>
</evidence>
<dbReference type="EMBL" id="JH159157">
    <property type="protein sequence ID" value="EGZ11896.1"/>
    <property type="molecule type" value="Genomic_DNA"/>
</dbReference>
<dbReference type="AlphaFoldDB" id="G4ZXT8"/>
<keyword evidence="3" id="KW-1185">Reference proteome</keyword>
<proteinExistence type="predicted"/>
<protein>
    <submittedName>
        <fullName evidence="2">Uncharacterized protein</fullName>
    </submittedName>
</protein>
<organism evidence="2 3">
    <name type="scientific">Phytophthora sojae (strain P6497)</name>
    <name type="common">Soybean stem and root rot agent</name>
    <name type="synonym">Phytophthora megasperma f. sp. glycines</name>
    <dbReference type="NCBI Taxonomy" id="1094619"/>
    <lineage>
        <taxon>Eukaryota</taxon>
        <taxon>Sar</taxon>
        <taxon>Stramenopiles</taxon>
        <taxon>Oomycota</taxon>
        <taxon>Peronosporomycetes</taxon>
        <taxon>Peronosporales</taxon>
        <taxon>Peronosporaceae</taxon>
        <taxon>Phytophthora</taxon>
    </lineage>
</organism>
<name>G4ZXT8_PHYSP</name>
<gene>
    <name evidence="2" type="ORF">PHYSODRAFT_336389</name>
</gene>
<dbReference type="Proteomes" id="UP000002640">
    <property type="component" value="Unassembled WGS sequence"/>
</dbReference>
<keyword evidence="1" id="KW-1133">Transmembrane helix</keyword>
<sequence>MWEASQVELHGTYSTGRAVDLAKYIGDTTWAPVIAVFMGTPGPCLVVTLLIDFVPLPDPLKGIKANKLFLAREYYCFVVMTLLAIHQFRTGLWMCDFLLFFIYPSYYYVFTRLEHDAQMAFTLLLPVIKLFMRNLFARAVGHLGDETPTLVIFNADVFGSLFTAYCMQSSPSFWTTMELMAIDVCLIGISLRDIEKALRAASRLLLSEREYCLRGSPSYK</sequence>
<accession>G4ZXT8</accession>
<keyword evidence="1" id="KW-0472">Membrane</keyword>
<keyword evidence="1" id="KW-0812">Transmembrane</keyword>
<dbReference type="InParanoid" id="G4ZXT8"/>
<feature type="transmembrane region" description="Helical" evidence="1">
    <location>
        <begin position="91"/>
        <end position="110"/>
    </location>
</feature>
<dbReference type="RefSeq" id="XP_009532229.1">
    <property type="nucleotide sequence ID" value="XM_009533934.1"/>
</dbReference>